<evidence type="ECO:0000259" key="2">
    <source>
        <dbReference type="PROSITE" id="PS50164"/>
    </source>
</evidence>
<dbReference type="AlphaFoldDB" id="A0A1F8BZS9"/>
<accession>A0A1F8BZS9</accession>
<reference evidence="3 4" key="1">
    <citation type="journal article" date="2016" name="Nat. Commun.">
        <title>Thousands of microbial genomes shed light on interconnected biogeochemical processes in an aquifer system.</title>
        <authorList>
            <person name="Anantharaman K."/>
            <person name="Brown C.T."/>
            <person name="Hug L.A."/>
            <person name="Sharon I."/>
            <person name="Castelle C.J."/>
            <person name="Probst A.J."/>
            <person name="Thomas B.C."/>
            <person name="Singh A."/>
            <person name="Wilkins M.J."/>
            <person name="Karaoz U."/>
            <person name="Brodie E.L."/>
            <person name="Williams K.H."/>
            <person name="Hubbard S.S."/>
            <person name="Banfield J.F."/>
        </authorList>
    </citation>
    <scope>NUCLEOTIDE SEQUENCE [LARGE SCALE GENOMIC DNA]</scope>
</reference>
<dbReference type="PANTHER" id="PTHR34477:SF1">
    <property type="entry name" value="UPF0213 PROTEIN YHBQ"/>
    <property type="match status" value="1"/>
</dbReference>
<dbReference type="SUPFAM" id="SSF82771">
    <property type="entry name" value="GIY-YIG endonuclease"/>
    <property type="match status" value="1"/>
</dbReference>
<protein>
    <recommendedName>
        <fullName evidence="2">GIY-YIG domain-containing protein</fullName>
    </recommendedName>
</protein>
<dbReference type="Proteomes" id="UP000178429">
    <property type="component" value="Unassembled WGS sequence"/>
</dbReference>
<organism evidence="3 4">
    <name type="scientific">Candidatus Woesebacteria bacterium RIFCSPLOWO2_01_FULL_44_14</name>
    <dbReference type="NCBI Taxonomy" id="1802525"/>
    <lineage>
        <taxon>Bacteria</taxon>
        <taxon>Candidatus Woeseibacteriota</taxon>
    </lineage>
</organism>
<dbReference type="EMBL" id="MGHL01000017">
    <property type="protein sequence ID" value="OGM68808.1"/>
    <property type="molecule type" value="Genomic_DNA"/>
</dbReference>
<dbReference type="CDD" id="cd10449">
    <property type="entry name" value="GIY-YIG_SLX1_like"/>
    <property type="match status" value="1"/>
</dbReference>
<dbReference type="PROSITE" id="PS50164">
    <property type="entry name" value="GIY_YIG"/>
    <property type="match status" value="1"/>
</dbReference>
<feature type="domain" description="GIY-YIG" evidence="2">
    <location>
        <begin position="1"/>
        <end position="77"/>
    </location>
</feature>
<gene>
    <name evidence="3" type="ORF">A2975_00340</name>
</gene>
<dbReference type="InterPro" id="IPR000305">
    <property type="entry name" value="GIY-YIG_endonuc"/>
</dbReference>
<evidence type="ECO:0000313" key="4">
    <source>
        <dbReference type="Proteomes" id="UP000178429"/>
    </source>
</evidence>
<dbReference type="PANTHER" id="PTHR34477">
    <property type="entry name" value="UPF0213 PROTEIN YHBQ"/>
    <property type="match status" value="1"/>
</dbReference>
<evidence type="ECO:0000256" key="1">
    <source>
        <dbReference type="ARBA" id="ARBA00007435"/>
    </source>
</evidence>
<comment type="similarity">
    <text evidence="1">Belongs to the UPF0213 family.</text>
</comment>
<proteinExistence type="inferred from homology"/>
<comment type="caution">
    <text evidence="3">The sequence shown here is derived from an EMBL/GenBank/DDBJ whole genome shotgun (WGS) entry which is preliminary data.</text>
</comment>
<dbReference type="Gene3D" id="3.40.1440.10">
    <property type="entry name" value="GIY-YIG endonuclease"/>
    <property type="match status" value="1"/>
</dbReference>
<sequence length="89" mass="10726">MYGYVYILQSEVNKRYYIGSTNNLRRRINDHNLGKSTYTKLTRPFKLVFSQKYDNISEARRIEYKLKKFKSKKILEKIVEDQIIKIGDD</sequence>
<evidence type="ECO:0000313" key="3">
    <source>
        <dbReference type="EMBL" id="OGM68808.1"/>
    </source>
</evidence>
<dbReference type="InterPro" id="IPR035901">
    <property type="entry name" value="GIY-YIG_endonuc_sf"/>
</dbReference>
<name>A0A1F8BZS9_9BACT</name>
<dbReference type="InterPro" id="IPR050190">
    <property type="entry name" value="UPF0213_domain"/>
</dbReference>
<dbReference type="Pfam" id="PF01541">
    <property type="entry name" value="GIY-YIG"/>
    <property type="match status" value="1"/>
</dbReference>